<dbReference type="Proteomes" id="UP000325313">
    <property type="component" value="Unassembled WGS sequence"/>
</dbReference>
<reference evidence="2 3" key="1">
    <citation type="submission" date="2019-05" db="EMBL/GenBank/DDBJ databases">
        <title>Emergence of the Ug99 lineage of the wheat stem rust pathogen through somatic hybridization.</title>
        <authorList>
            <person name="Li F."/>
            <person name="Upadhyaya N.M."/>
            <person name="Sperschneider J."/>
            <person name="Matny O."/>
            <person name="Nguyen-Phuc H."/>
            <person name="Mago R."/>
            <person name="Raley C."/>
            <person name="Miller M.E."/>
            <person name="Silverstein K.A.T."/>
            <person name="Henningsen E."/>
            <person name="Hirsch C.D."/>
            <person name="Visser B."/>
            <person name="Pretorius Z.A."/>
            <person name="Steffenson B.J."/>
            <person name="Schwessinger B."/>
            <person name="Dodds P.N."/>
            <person name="Figueroa M."/>
        </authorList>
    </citation>
    <scope>NUCLEOTIDE SEQUENCE [LARGE SCALE GENOMIC DNA]</scope>
    <source>
        <strain evidence="2 3">Ug99</strain>
    </source>
</reference>
<comment type="caution">
    <text evidence="2">The sequence shown here is derived from an EMBL/GenBank/DDBJ whole genome shotgun (WGS) entry which is preliminary data.</text>
</comment>
<evidence type="ECO:0000256" key="1">
    <source>
        <dbReference type="SAM" id="MobiDB-lite"/>
    </source>
</evidence>
<accession>A0A5B0PJQ6</accession>
<name>A0A5B0PJQ6_PUCGR</name>
<organism evidence="2 3">
    <name type="scientific">Puccinia graminis f. sp. tritici</name>
    <dbReference type="NCBI Taxonomy" id="56615"/>
    <lineage>
        <taxon>Eukaryota</taxon>
        <taxon>Fungi</taxon>
        <taxon>Dikarya</taxon>
        <taxon>Basidiomycota</taxon>
        <taxon>Pucciniomycotina</taxon>
        <taxon>Pucciniomycetes</taxon>
        <taxon>Pucciniales</taxon>
        <taxon>Pucciniaceae</taxon>
        <taxon>Puccinia</taxon>
    </lineage>
</organism>
<dbReference type="AlphaFoldDB" id="A0A5B0PJQ6"/>
<sequence length="113" mass="11829">MCEPLPSDCLSHPCNWAKGDPVTRLSRTASALISGASQSRDISAHVHGAPSEQPGGAPWWRSHWSRGRPFGATECHRGEPRAGGVHPVAGSPGPKTGRPRGAQLDQLCSGSSD</sequence>
<feature type="region of interest" description="Disordered" evidence="1">
    <location>
        <begin position="36"/>
        <end position="113"/>
    </location>
</feature>
<protein>
    <submittedName>
        <fullName evidence="2">Uncharacterized protein</fullName>
    </submittedName>
</protein>
<proteinExistence type="predicted"/>
<evidence type="ECO:0000313" key="3">
    <source>
        <dbReference type="Proteomes" id="UP000325313"/>
    </source>
</evidence>
<evidence type="ECO:0000313" key="2">
    <source>
        <dbReference type="EMBL" id="KAA1100718.1"/>
    </source>
</evidence>
<gene>
    <name evidence="2" type="ORF">PGTUg99_019347</name>
</gene>
<dbReference type="EMBL" id="VDEP01000339">
    <property type="protein sequence ID" value="KAA1100718.1"/>
    <property type="molecule type" value="Genomic_DNA"/>
</dbReference>